<dbReference type="Proteomes" id="UP000094757">
    <property type="component" value="Chromosome"/>
</dbReference>
<keyword evidence="7 11" id="KW-0665">Pyrimidine biosynthesis</keyword>
<evidence type="ECO:0000256" key="9">
    <source>
        <dbReference type="ARBA" id="ARBA00023004"/>
    </source>
</evidence>
<dbReference type="GO" id="GO:0044205">
    <property type="term" value="P:'de novo' UMP biosynthetic process"/>
    <property type="evidence" value="ECO:0007669"/>
    <property type="project" value="UniProtKB-UniRule"/>
</dbReference>
<evidence type="ECO:0000256" key="7">
    <source>
        <dbReference type="ARBA" id="ARBA00022975"/>
    </source>
</evidence>
<sequence>MKGYVEKGVICQHDKVGPAIWRMIIELPKTAREAQPGQFIHVKINDCSKLLRRPISIAGADPEKGLVEIIYRVVGEGTLLMSQMHEGDRLDCLGSLGTSFTIPDGELVGVGGGVGIAPILFTARRAKVGQMTVVIGGRNREEVFWKDLFPHTLKNLIVTTDDGSYGVKGFTVSVLPEVFKHNTIKQTIVCGPAIMMKKTAEISKEAKVPCEVSLEKRMGCGTGTCMACVCDKVSGGHYKVCKDGPVFNAEEVIL</sequence>
<dbReference type="InterPro" id="IPR037117">
    <property type="entry name" value="Dihydroorotate_DH_ele_sf"/>
</dbReference>
<evidence type="ECO:0000313" key="16">
    <source>
        <dbReference type="Proteomes" id="UP000094757"/>
    </source>
</evidence>
<dbReference type="InterPro" id="IPR012165">
    <property type="entry name" value="Cyt_c3_hydrogenase_gsu"/>
</dbReference>
<evidence type="ECO:0000256" key="1">
    <source>
        <dbReference type="ARBA" id="ARBA00006422"/>
    </source>
</evidence>
<dbReference type="PANTHER" id="PTHR43513">
    <property type="entry name" value="DIHYDROOROTATE DEHYDROGENASE B (NAD(+)), ELECTRON TRANSFER SUBUNIT"/>
    <property type="match status" value="1"/>
</dbReference>
<dbReference type="Gene3D" id="3.40.50.80">
    <property type="entry name" value="Nucleotide-binding domain of ferredoxin-NADP reductase (FNR) module"/>
    <property type="match status" value="1"/>
</dbReference>
<dbReference type="PROSITE" id="PS51384">
    <property type="entry name" value="FAD_FR"/>
    <property type="match status" value="1"/>
</dbReference>
<keyword evidence="5 11" id="KW-0479">Metal-binding</keyword>
<comment type="cofactor">
    <cofactor evidence="11 12">
        <name>FAD</name>
        <dbReference type="ChEBI" id="CHEBI:57692"/>
    </cofactor>
    <text evidence="11 12">Binds 1 FAD per subunit.</text>
</comment>
<evidence type="ECO:0000313" key="15">
    <source>
        <dbReference type="EMBL" id="AOH38836.1"/>
    </source>
</evidence>
<evidence type="ECO:0000256" key="13">
    <source>
        <dbReference type="PIRSR" id="PIRSR006816-2"/>
    </source>
</evidence>
<dbReference type="InterPro" id="IPR023455">
    <property type="entry name" value="Dihydroorotate_DHASE_ETsu"/>
</dbReference>
<keyword evidence="8 11" id="KW-0249">Electron transport</keyword>
<dbReference type="GO" id="GO:0016491">
    <property type="term" value="F:oxidoreductase activity"/>
    <property type="evidence" value="ECO:0007669"/>
    <property type="project" value="InterPro"/>
</dbReference>
<dbReference type="GO" id="GO:0051537">
    <property type="term" value="F:2 iron, 2 sulfur cluster binding"/>
    <property type="evidence" value="ECO:0007669"/>
    <property type="project" value="UniProtKB-KW"/>
</dbReference>
<proteinExistence type="inferred from homology"/>
<dbReference type="Gene3D" id="2.40.30.10">
    <property type="entry name" value="Translation factors"/>
    <property type="match status" value="1"/>
</dbReference>
<keyword evidence="9 11" id="KW-0408">Iron</keyword>
<accession>A0A1B3WCY9</accession>
<keyword evidence="3 11" id="KW-0285">Flavoprotein</keyword>
<evidence type="ECO:0000256" key="12">
    <source>
        <dbReference type="PIRSR" id="PIRSR006816-1"/>
    </source>
</evidence>
<comment type="pathway">
    <text evidence="11">Pyrimidine metabolism; UMP biosynthesis via de novo pathway; orotate from (S)-dihydroorotate (NAD(+) route): step 1/1.</text>
</comment>
<dbReference type="InterPro" id="IPR039261">
    <property type="entry name" value="FNR_nucleotide-bd"/>
</dbReference>
<dbReference type="Pfam" id="PF10418">
    <property type="entry name" value="DHODB_Fe-S_bind"/>
    <property type="match status" value="1"/>
</dbReference>
<dbReference type="PANTHER" id="PTHR43513:SF3">
    <property type="entry name" value="DIHYDROOROTATE DEHYDROGENASE B (NAD(+)), ELECTRON TRANSFER SUBUNIT-RELATED"/>
    <property type="match status" value="1"/>
</dbReference>
<keyword evidence="10 11" id="KW-0411">Iron-sulfur</keyword>
<dbReference type="SUPFAM" id="SSF52343">
    <property type="entry name" value="Ferredoxin reductase-like, C-terminal NADP-linked domain"/>
    <property type="match status" value="1"/>
</dbReference>
<feature type="domain" description="FAD-binding FR-type" evidence="14">
    <location>
        <begin position="3"/>
        <end position="102"/>
    </location>
</feature>
<dbReference type="RefSeq" id="WP_069176855.1">
    <property type="nucleotide sequence ID" value="NZ_CP017037.1"/>
</dbReference>
<dbReference type="KEGG" id="dpn:BCB69_01885"/>
<feature type="binding site" evidence="11 13">
    <location>
        <position position="241"/>
    </location>
    <ligand>
        <name>[2Fe-2S] cluster</name>
        <dbReference type="ChEBI" id="CHEBI:190135"/>
    </ligand>
</feature>
<dbReference type="UniPathway" id="UPA00070">
    <property type="reaction ID" value="UER00945"/>
</dbReference>
<dbReference type="STRING" id="39950.BCB69_01885"/>
<gene>
    <name evidence="11" type="primary">pyrK</name>
    <name evidence="15" type="ORF">BCB69_01885</name>
</gene>
<evidence type="ECO:0000256" key="8">
    <source>
        <dbReference type="ARBA" id="ARBA00022982"/>
    </source>
</evidence>
<feature type="binding site" evidence="11 13">
    <location>
        <position position="228"/>
    </location>
    <ligand>
        <name>[2Fe-2S] cluster</name>
        <dbReference type="ChEBI" id="CHEBI:190135"/>
    </ligand>
</feature>
<comment type="cofactor">
    <cofactor evidence="11">
        <name>[2Fe-2S] cluster</name>
        <dbReference type="ChEBI" id="CHEBI:190135"/>
    </cofactor>
    <text evidence="11">Binds 1 [2Fe-2S] cluster per subunit.</text>
</comment>
<feature type="binding site" evidence="11 12">
    <location>
        <begin position="53"/>
        <end position="56"/>
    </location>
    <ligand>
        <name>FAD</name>
        <dbReference type="ChEBI" id="CHEBI:57692"/>
    </ligand>
</feature>
<feature type="binding site" evidence="11 13">
    <location>
        <position position="225"/>
    </location>
    <ligand>
        <name>[2Fe-2S] cluster</name>
        <dbReference type="ChEBI" id="CHEBI:190135"/>
    </ligand>
</feature>
<keyword evidence="6 11" id="KW-0274">FAD</keyword>
<feature type="binding site" evidence="11 12">
    <location>
        <begin position="77"/>
        <end position="78"/>
    </location>
    <ligand>
        <name>FAD</name>
        <dbReference type="ChEBI" id="CHEBI:57692"/>
    </ligand>
</feature>
<keyword evidence="2 11" id="KW-0813">Transport</keyword>
<dbReference type="InterPro" id="IPR050353">
    <property type="entry name" value="PyrK_electron_transfer"/>
</dbReference>
<dbReference type="InterPro" id="IPR017938">
    <property type="entry name" value="Riboflavin_synthase-like_b-brl"/>
</dbReference>
<dbReference type="HAMAP" id="MF_01211">
    <property type="entry name" value="DHODB_Fe_S_bind"/>
    <property type="match status" value="1"/>
</dbReference>
<evidence type="ECO:0000256" key="6">
    <source>
        <dbReference type="ARBA" id="ARBA00022827"/>
    </source>
</evidence>
<comment type="subunit">
    <text evidence="11">Heterotetramer of 2 PyrK and 2 PyrD type B subunits.</text>
</comment>
<dbReference type="GO" id="GO:0050660">
    <property type="term" value="F:flavin adenine dinucleotide binding"/>
    <property type="evidence" value="ECO:0007669"/>
    <property type="project" value="InterPro"/>
</dbReference>
<dbReference type="InterPro" id="IPR017927">
    <property type="entry name" value="FAD-bd_FR_type"/>
</dbReference>
<evidence type="ECO:0000256" key="11">
    <source>
        <dbReference type="HAMAP-Rule" id="MF_01211"/>
    </source>
</evidence>
<protein>
    <recommendedName>
        <fullName evidence="11">Dihydroorotate dehydrogenase B (NAD(+)), electron transfer subunit</fullName>
    </recommendedName>
    <alternativeName>
        <fullName evidence="11">Dihydroorotate oxidase B, electron transfer subunit</fullName>
    </alternativeName>
</protein>
<name>A0A1B3WCY9_9FIRM</name>
<evidence type="ECO:0000256" key="2">
    <source>
        <dbReference type="ARBA" id="ARBA00022448"/>
    </source>
</evidence>
<dbReference type="PIRSF" id="PIRSF006816">
    <property type="entry name" value="Cyc3_hyd_g"/>
    <property type="match status" value="1"/>
</dbReference>
<comment type="cofactor">
    <cofactor evidence="13">
        <name>[2Fe-2S] cluster</name>
        <dbReference type="ChEBI" id="CHEBI:190135"/>
    </cofactor>
    <text evidence="13">Binds 1 [2Fe-2S] cluster per subunit.</text>
</comment>
<organism evidence="15 16">
    <name type="scientific">Dialister pneumosintes</name>
    <dbReference type="NCBI Taxonomy" id="39950"/>
    <lineage>
        <taxon>Bacteria</taxon>
        <taxon>Bacillati</taxon>
        <taxon>Bacillota</taxon>
        <taxon>Negativicutes</taxon>
        <taxon>Veillonellales</taxon>
        <taxon>Veillonellaceae</taxon>
        <taxon>Dialister</taxon>
    </lineage>
</organism>
<keyword evidence="4 11" id="KW-0001">2Fe-2S</keyword>
<feature type="binding site" evidence="11 12">
    <location>
        <begin position="70"/>
        <end position="72"/>
    </location>
    <ligand>
        <name>FAD</name>
        <dbReference type="ChEBI" id="CHEBI:57692"/>
    </ligand>
</feature>
<evidence type="ECO:0000259" key="14">
    <source>
        <dbReference type="PROSITE" id="PS51384"/>
    </source>
</evidence>
<comment type="function">
    <text evidence="11">Responsible for channeling the electrons from the oxidation of dihydroorotate from the FMN redox center in the PyrD type B subunit to the ultimate electron acceptor NAD(+).</text>
</comment>
<dbReference type="SUPFAM" id="SSF63380">
    <property type="entry name" value="Riboflavin synthase domain-like"/>
    <property type="match status" value="1"/>
</dbReference>
<dbReference type="InterPro" id="IPR019480">
    <property type="entry name" value="Dihydroorotate_DH_Fe-S-bd"/>
</dbReference>
<dbReference type="EMBL" id="CP017037">
    <property type="protein sequence ID" value="AOH38836.1"/>
    <property type="molecule type" value="Genomic_DNA"/>
</dbReference>
<dbReference type="Gene3D" id="2.10.240.10">
    <property type="entry name" value="Dihydroorotate dehydrogenase, electron transfer subunit"/>
    <property type="match status" value="1"/>
</dbReference>
<comment type="similarity">
    <text evidence="1 11">Belongs to the PyrK family.</text>
</comment>
<reference evidence="16" key="1">
    <citation type="submission" date="2016-08" db="EMBL/GenBank/DDBJ databases">
        <authorList>
            <person name="Holder M.E."/>
            <person name="Ajami N.J."/>
            <person name="Petrosino J.F."/>
        </authorList>
    </citation>
    <scope>NUCLEOTIDE SEQUENCE [LARGE SCALE GENOMIC DNA]</scope>
    <source>
        <strain evidence="16">F0677</strain>
    </source>
</reference>
<dbReference type="GO" id="GO:0009055">
    <property type="term" value="F:electron transfer activity"/>
    <property type="evidence" value="ECO:0007669"/>
    <property type="project" value="UniProtKB-UniRule"/>
</dbReference>
<evidence type="ECO:0000256" key="5">
    <source>
        <dbReference type="ARBA" id="ARBA00022723"/>
    </source>
</evidence>
<dbReference type="AlphaFoldDB" id="A0A1B3WCY9"/>
<evidence type="ECO:0000256" key="3">
    <source>
        <dbReference type="ARBA" id="ARBA00022630"/>
    </source>
</evidence>
<dbReference type="GO" id="GO:0046872">
    <property type="term" value="F:metal ion binding"/>
    <property type="evidence" value="ECO:0007669"/>
    <property type="project" value="UniProtKB-KW"/>
</dbReference>
<evidence type="ECO:0000256" key="10">
    <source>
        <dbReference type="ARBA" id="ARBA00023014"/>
    </source>
</evidence>
<evidence type="ECO:0000256" key="4">
    <source>
        <dbReference type="ARBA" id="ARBA00022714"/>
    </source>
</evidence>
<dbReference type="CDD" id="cd06218">
    <property type="entry name" value="DHOD_e_trans"/>
    <property type="match status" value="1"/>
</dbReference>
<feature type="binding site" evidence="11 13">
    <location>
        <position position="220"/>
    </location>
    <ligand>
        <name>[2Fe-2S] cluster</name>
        <dbReference type="ChEBI" id="CHEBI:190135"/>
    </ligand>
</feature>